<name>A0A238BHX8_9BILA</name>
<sequence length="115" mass="13231">IRHCLVFIDIYFSFVKQSFELFSNARKEKDFPIIALFRMLYAADDCRLVVKCCTESSFLIIGSNHCYCYHYALSLASTSSSCSGLQMKLQLHLLHCSELRDTLILASFSWSLARE</sequence>
<feature type="non-terminal residue" evidence="1">
    <location>
        <position position="1"/>
    </location>
</feature>
<dbReference type="AlphaFoldDB" id="A0A238BHX8"/>
<dbReference type="EMBL" id="KZ271542">
    <property type="protein sequence ID" value="OZC05069.1"/>
    <property type="molecule type" value="Genomic_DNA"/>
</dbReference>
<reference evidence="1 2" key="1">
    <citation type="submission" date="2015-12" db="EMBL/GenBank/DDBJ databases">
        <title>Draft genome of the nematode, Onchocerca flexuosa.</title>
        <authorList>
            <person name="Mitreva M."/>
        </authorList>
    </citation>
    <scope>NUCLEOTIDE SEQUENCE [LARGE SCALE GENOMIC DNA]</scope>
    <source>
        <strain evidence="1">Red Deer</strain>
    </source>
</reference>
<evidence type="ECO:0000313" key="2">
    <source>
        <dbReference type="Proteomes" id="UP000242913"/>
    </source>
</evidence>
<evidence type="ECO:0000313" key="1">
    <source>
        <dbReference type="EMBL" id="OZC05069.1"/>
    </source>
</evidence>
<dbReference type="Proteomes" id="UP000242913">
    <property type="component" value="Unassembled WGS sequence"/>
</dbReference>
<organism evidence="1 2">
    <name type="scientific">Onchocerca flexuosa</name>
    <dbReference type="NCBI Taxonomy" id="387005"/>
    <lineage>
        <taxon>Eukaryota</taxon>
        <taxon>Metazoa</taxon>
        <taxon>Ecdysozoa</taxon>
        <taxon>Nematoda</taxon>
        <taxon>Chromadorea</taxon>
        <taxon>Rhabditida</taxon>
        <taxon>Spirurina</taxon>
        <taxon>Spiruromorpha</taxon>
        <taxon>Filarioidea</taxon>
        <taxon>Onchocercidae</taxon>
        <taxon>Onchocerca</taxon>
    </lineage>
</organism>
<gene>
    <name evidence="1" type="ORF">X798_07961</name>
</gene>
<protein>
    <submittedName>
        <fullName evidence="1">Uncharacterized protein</fullName>
    </submittedName>
</protein>
<accession>A0A238BHX8</accession>
<keyword evidence="2" id="KW-1185">Reference proteome</keyword>
<proteinExistence type="predicted"/>